<dbReference type="eggNOG" id="arCOG05072">
    <property type="taxonomic scope" value="Archaea"/>
</dbReference>
<dbReference type="InterPro" id="IPR013983">
    <property type="entry name" value="Ald_Fedxn_OxRdtase_N"/>
</dbReference>
<dbReference type="HOGENOM" id="CLU_440510_0_0_2"/>
<dbReference type="EMBL" id="CP002792">
    <property type="protein sequence ID" value="AEH07251.1"/>
    <property type="molecule type" value="Genomic_DNA"/>
</dbReference>
<dbReference type="InterPro" id="IPR001203">
    <property type="entry name" value="OxRdtase_Ald_Fedxn_C"/>
</dbReference>
<dbReference type="PANTHER" id="PTHR30038">
    <property type="entry name" value="ALDEHYDE FERREDOXIN OXIDOREDUCTASE"/>
    <property type="match status" value="1"/>
</dbReference>
<proteinExistence type="inferred from homology"/>
<evidence type="ECO:0000256" key="5">
    <source>
        <dbReference type="ARBA" id="ARBA00023004"/>
    </source>
</evidence>
<dbReference type="Pfam" id="PF01314">
    <property type="entry name" value="AFOR_C"/>
    <property type="match status" value="1"/>
</dbReference>
<dbReference type="OrthoDB" id="84495at2157"/>
<gene>
    <name evidence="8" type="ordered locus">Metok_1283</name>
</gene>
<dbReference type="GO" id="GO:0016625">
    <property type="term" value="F:oxidoreductase activity, acting on the aldehyde or oxo group of donors, iron-sulfur protein as acceptor"/>
    <property type="evidence" value="ECO:0007669"/>
    <property type="project" value="InterPro"/>
</dbReference>
<dbReference type="SMART" id="SM00790">
    <property type="entry name" value="AFOR_N"/>
    <property type="match status" value="1"/>
</dbReference>
<comment type="similarity">
    <text evidence="2">Belongs to the AOR/FOR family.</text>
</comment>
<dbReference type="KEGG" id="mok:Metok_1283"/>
<accession>F8AJQ3</accession>
<keyword evidence="4" id="KW-0479">Metal-binding</keyword>
<dbReference type="GO" id="GO:0051539">
    <property type="term" value="F:4 iron, 4 sulfur cluster binding"/>
    <property type="evidence" value="ECO:0007669"/>
    <property type="project" value="UniProtKB-KW"/>
</dbReference>
<reference evidence="8" key="1">
    <citation type="submission" date="2011-05" db="EMBL/GenBank/DDBJ databases">
        <title>Complete sequence of chromosome of Methanothermococcus okinawensis IH1.</title>
        <authorList>
            <consortium name="US DOE Joint Genome Institute"/>
            <person name="Lucas S."/>
            <person name="Han J."/>
            <person name="Lapidus A."/>
            <person name="Cheng J.-F."/>
            <person name="Goodwin L."/>
            <person name="Pitluck S."/>
            <person name="Peters L."/>
            <person name="Mikhailova N."/>
            <person name="Held B."/>
            <person name="Han C."/>
            <person name="Tapia R."/>
            <person name="Land M."/>
            <person name="Hauser L."/>
            <person name="Kyrpides N."/>
            <person name="Ivanova N."/>
            <person name="Pagani I."/>
            <person name="Sieprawska-Lupa M."/>
            <person name="Takai K."/>
            <person name="Miyazaki J."/>
            <person name="Whitman W."/>
            <person name="Woyke T."/>
        </authorList>
    </citation>
    <scope>NUCLEOTIDE SEQUENCE [LARGE SCALE GENOMIC DNA]</scope>
    <source>
        <strain evidence="8">IH1</strain>
    </source>
</reference>
<dbReference type="Gene3D" id="3.60.9.10">
    <property type="entry name" value="Aldehyde ferredoxin oxidoreductase, N-terminal domain"/>
    <property type="match status" value="1"/>
</dbReference>
<protein>
    <submittedName>
        <fullName evidence="8">Aldehyde ferredoxin oxidoreductase</fullName>
    </submittedName>
</protein>
<dbReference type="PANTHER" id="PTHR30038:SF7">
    <property type="entry name" value="TUNGSTEN-CONTAINING GLYCERALDEHYDE-3-PHOSPHATE:FERREDOXIN OXIDOREDUCTASE"/>
    <property type="match status" value="1"/>
</dbReference>
<dbReference type="InterPro" id="IPR013984">
    <property type="entry name" value="Ald_Fedxn_OxRdtase_dom2"/>
</dbReference>
<feature type="domain" description="Aldehyde ferredoxin oxidoreductase N-terminal" evidence="7">
    <location>
        <begin position="1"/>
        <end position="210"/>
    </location>
</feature>
<evidence type="ECO:0000256" key="2">
    <source>
        <dbReference type="ARBA" id="ARBA00011032"/>
    </source>
</evidence>
<evidence type="ECO:0000256" key="1">
    <source>
        <dbReference type="ARBA" id="ARBA00001966"/>
    </source>
</evidence>
<dbReference type="GO" id="GO:0009055">
    <property type="term" value="F:electron transfer activity"/>
    <property type="evidence" value="ECO:0007669"/>
    <property type="project" value="InterPro"/>
</dbReference>
<dbReference type="GeneID" id="10773439"/>
<keyword evidence="5" id="KW-0408">Iron</keyword>
<evidence type="ECO:0000256" key="3">
    <source>
        <dbReference type="ARBA" id="ARBA00022485"/>
    </source>
</evidence>
<evidence type="ECO:0000256" key="4">
    <source>
        <dbReference type="ARBA" id="ARBA00022723"/>
    </source>
</evidence>
<evidence type="ECO:0000313" key="8">
    <source>
        <dbReference type="EMBL" id="AEH07251.1"/>
    </source>
</evidence>
<dbReference type="Gene3D" id="1.10.569.10">
    <property type="entry name" value="Aldehyde Ferredoxin Oxidoreductase Protein, subunit A, domain 2"/>
    <property type="match status" value="1"/>
</dbReference>
<evidence type="ECO:0000313" key="9">
    <source>
        <dbReference type="Proteomes" id="UP000009296"/>
    </source>
</evidence>
<evidence type="ECO:0000256" key="6">
    <source>
        <dbReference type="ARBA" id="ARBA00023014"/>
    </source>
</evidence>
<sequence>MNILINASNKKYETINKEFFPINWGIYLHKKYETWKYDVYDEHNIFCFGRGVIPIIGGHRLIFSFRSPLWDGFHFSAMGGAGYVFKNTGLHNVAIIGKCEKPSLLILDGEGEDLKVEFMELNESNGFDIKNYKNIYDLNEYILKKFNEKNYRAFIVGPASLNTNMGGIFSQTVRNGKLVEGSEDWAARGGVGSVLCRAHNILGVVYYGKNGTDEEVKKQKDIEKRLRNIVEEHYKKPYMTVVLEHTKKYRYNEKTKTGGTFGNNYHYTLDITPIFNWRMPYIHKNDRIELHKKIMKYFVETFNKESIEPKKWTNCGEPCPVLCKKYRNGLKVDYEPYESNGPLLGIFDIHAADKIVHTVDALGFDAIEFGNLASYVFELLHVGLLKPEEVGIDKPIFDITHYQTDDDILKNSQYNAELAVKLANIIAFKKNELAKILSLGKRKASKILNDKFKDRLMTKNADKFNYEKFEDFGVYIPFGDNGEISPTQYWAIGNFMPYLIQGKYLTYYQCGEFLEPEELAKLSVERVIMEITIEDLGICRFHRKWIYPIIKPLLKEITDVDLDSTIKELIKDICEYDKKIGYPPYIESQRVKDLIMAGAGEFGNDKWALEFNSKGEVKLKEYIKRVMNEYSRLLNIDWKIKED</sequence>
<dbReference type="InterPro" id="IPR036021">
    <property type="entry name" value="Tungsten_al_ferr_oxy-like_C"/>
</dbReference>
<dbReference type="SUPFAM" id="SSF56228">
    <property type="entry name" value="Aldehyde ferredoxin oxidoreductase, N-terminal domain"/>
    <property type="match status" value="1"/>
</dbReference>
<dbReference type="AlphaFoldDB" id="F8AJQ3"/>
<keyword evidence="6" id="KW-0411">Iron-sulfur</keyword>
<comment type="cofactor">
    <cofactor evidence="1">
        <name>[4Fe-4S] cluster</name>
        <dbReference type="ChEBI" id="CHEBI:49883"/>
    </cofactor>
</comment>
<dbReference type="STRING" id="647113.Metok_1283"/>
<dbReference type="Proteomes" id="UP000009296">
    <property type="component" value="Chromosome"/>
</dbReference>
<keyword evidence="9" id="KW-1185">Reference proteome</keyword>
<dbReference type="SUPFAM" id="SSF48310">
    <property type="entry name" value="Aldehyde ferredoxin oxidoreductase, C-terminal domains"/>
    <property type="match status" value="1"/>
</dbReference>
<dbReference type="Pfam" id="PF02730">
    <property type="entry name" value="AFOR_N"/>
    <property type="match status" value="1"/>
</dbReference>
<organism evidence="8 9">
    <name type="scientific">Methanothermococcus okinawensis (strain DSM 14208 / JCM 11175 / IH1)</name>
    <dbReference type="NCBI Taxonomy" id="647113"/>
    <lineage>
        <taxon>Archaea</taxon>
        <taxon>Methanobacteriati</taxon>
        <taxon>Methanobacteriota</taxon>
        <taxon>Methanomada group</taxon>
        <taxon>Methanococci</taxon>
        <taxon>Methanococcales</taxon>
        <taxon>Methanococcaceae</taxon>
        <taxon>Methanothermococcus</taxon>
    </lineage>
</organism>
<dbReference type="GO" id="GO:0046872">
    <property type="term" value="F:metal ion binding"/>
    <property type="evidence" value="ECO:0007669"/>
    <property type="project" value="UniProtKB-KW"/>
</dbReference>
<name>F8AJQ3_METOI</name>
<keyword evidence="3" id="KW-0004">4Fe-4S</keyword>
<evidence type="ECO:0000259" key="7">
    <source>
        <dbReference type="SMART" id="SM00790"/>
    </source>
</evidence>
<dbReference type="RefSeq" id="WP_013867433.1">
    <property type="nucleotide sequence ID" value="NC_015636.1"/>
</dbReference>
<dbReference type="InterPro" id="IPR051919">
    <property type="entry name" value="W-dependent_AOR"/>
</dbReference>
<dbReference type="InterPro" id="IPR036503">
    <property type="entry name" value="Ald_Fedxn_OxRdtase_N_sf"/>
</dbReference>